<protein>
    <submittedName>
        <fullName evidence="2">Uncharacterized protein</fullName>
    </submittedName>
</protein>
<dbReference type="Proteomes" id="UP000515512">
    <property type="component" value="Chromosome"/>
</dbReference>
<keyword evidence="3" id="KW-1185">Reference proteome</keyword>
<sequence>MTSKVLLAEWAATRAVVVKALNEIWLPGRERRADVHILFDNGRRVVLEVQGLHDELQPHPFQLSELALEQTGILTPGTTRARISACSPGPRGGEPHIRSDRVRSRQAETGPSDGPDQLSLFE</sequence>
<dbReference type="AlphaFoldDB" id="A0A7D6ZEZ0"/>
<proteinExistence type="predicted"/>
<dbReference type="RefSeq" id="WP_181579873.1">
    <property type="nucleotide sequence ID" value="NZ_CP059399.1"/>
</dbReference>
<accession>A0A7D6ZEZ0</accession>
<feature type="region of interest" description="Disordered" evidence="1">
    <location>
        <begin position="79"/>
        <end position="122"/>
    </location>
</feature>
<organism evidence="2 3">
    <name type="scientific">Nocardia huaxiensis</name>
    <dbReference type="NCBI Taxonomy" id="2755382"/>
    <lineage>
        <taxon>Bacteria</taxon>
        <taxon>Bacillati</taxon>
        <taxon>Actinomycetota</taxon>
        <taxon>Actinomycetes</taxon>
        <taxon>Mycobacteriales</taxon>
        <taxon>Nocardiaceae</taxon>
        <taxon>Nocardia</taxon>
    </lineage>
</organism>
<dbReference type="EMBL" id="CP059399">
    <property type="protein sequence ID" value="QLY28667.1"/>
    <property type="molecule type" value="Genomic_DNA"/>
</dbReference>
<reference evidence="2 3" key="1">
    <citation type="submission" date="2020-07" db="EMBL/GenBank/DDBJ databases">
        <authorList>
            <person name="Zhuang K."/>
            <person name="Ran Y."/>
        </authorList>
    </citation>
    <scope>NUCLEOTIDE SEQUENCE [LARGE SCALE GENOMIC DNA]</scope>
    <source>
        <strain evidence="2 3">WCH-YHL-001</strain>
    </source>
</reference>
<evidence type="ECO:0000256" key="1">
    <source>
        <dbReference type="SAM" id="MobiDB-lite"/>
    </source>
</evidence>
<evidence type="ECO:0000313" key="3">
    <source>
        <dbReference type="Proteomes" id="UP000515512"/>
    </source>
</evidence>
<dbReference type="KEGG" id="nhu:H0264_25455"/>
<gene>
    <name evidence="2" type="ORF">H0264_25455</name>
</gene>
<evidence type="ECO:0000313" key="2">
    <source>
        <dbReference type="EMBL" id="QLY28667.1"/>
    </source>
</evidence>
<name>A0A7D6ZEZ0_9NOCA</name>
<feature type="compositionally biased region" description="Basic and acidic residues" evidence="1">
    <location>
        <begin position="93"/>
        <end position="106"/>
    </location>
</feature>